<name>A0ABR2UF63_9PEZI</name>
<dbReference type="InterPro" id="IPR004038">
    <property type="entry name" value="Ribosomal_eL8/eL30/eS12/Gad45"/>
</dbReference>
<dbReference type="Pfam" id="PF01248">
    <property type="entry name" value="Ribosomal_L7Ae"/>
    <property type="match status" value="1"/>
</dbReference>
<evidence type="ECO:0000256" key="2">
    <source>
        <dbReference type="ARBA" id="ARBA00023274"/>
    </source>
</evidence>
<dbReference type="Proteomes" id="UP001408356">
    <property type="component" value="Unassembled WGS sequence"/>
</dbReference>
<keyword evidence="2" id="KW-0687">Ribonucleoprotein</keyword>
<dbReference type="SUPFAM" id="SSF55315">
    <property type="entry name" value="L30e-like"/>
    <property type="match status" value="1"/>
</dbReference>
<evidence type="ECO:0000256" key="1">
    <source>
        <dbReference type="ARBA" id="ARBA00007337"/>
    </source>
</evidence>
<organism evidence="5 6">
    <name type="scientific">Seiridium unicorne</name>
    <dbReference type="NCBI Taxonomy" id="138068"/>
    <lineage>
        <taxon>Eukaryota</taxon>
        <taxon>Fungi</taxon>
        <taxon>Dikarya</taxon>
        <taxon>Ascomycota</taxon>
        <taxon>Pezizomycotina</taxon>
        <taxon>Sordariomycetes</taxon>
        <taxon>Xylariomycetidae</taxon>
        <taxon>Amphisphaeriales</taxon>
        <taxon>Sporocadaceae</taxon>
        <taxon>Seiridium</taxon>
    </lineage>
</organism>
<comment type="caution">
    <text evidence="5">The sequence shown here is derived from an EMBL/GenBank/DDBJ whole genome shotgun (WGS) entry which is preliminary data.</text>
</comment>
<evidence type="ECO:0000313" key="6">
    <source>
        <dbReference type="Proteomes" id="UP001408356"/>
    </source>
</evidence>
<keyword evidence="3" id="KW-0472">Membrane</keyword>
<feature type="transmembrane region" description="Helical" evidence="3">
    <location>
        <begin position="30"/>
        <end position="51"/>
    </location>
</feature>
<keyword evidence="3" id="KW-1133">Transmembrane helix</keyword>
<reference evidence="5 6" key="1">
    <citation type="journal article" date="2024" name="J. Plant Pathol.">
        <title>Sequence and assembly of the genome of Seiridium unicorne, isolate CBS 538.82, causal agent of cypress canker disease.</title>
        <authorList>
            <person name="Scali E."/>
            <person name="Rocca G.D."/>
            <person name="Danti R."/>
            <person name="Garbelotto M."/>
            <person name="Barberini S."/>
            <person name="Baroncelli R."/>
            <person name="Emiliani G."/>
        </authorList>
    </citation>
    <scope>NUCLEOTIDE SEQUENCE [LARGE SCALE GENOMIC DNA]</scope>
    <source>
        <strain evidence="5 6">BM-138-508</strain>
    </source>
</reference>
<dbReference type="Gene3D" id="3.30.1330.30">
    <property type="match status" value="1"/>
</dbReference>
<gene>
    <name evidence="5" type="ORF">SUNI508_02469</name>
</gene>
<comment type="similarity">
    <text evidence="1">Belongs to the eukaryotic ribosomal protein eL8 family.</text>
</comment>
<accession>A0ABR2UF63</accession>
<dbReference type="InterPro" id="IPR029064">
    <property type="entry name" value="Ribosomal_eL30-like_sf"/>
</dbReference>
<proteinExistence type="inferred from homology"/>
<evidence type="ECO:0000256" key="3">
    <source>
        <dbReference type="SAM" id="Phobius"/>
    </source>
</evidence>
<dbReference type="EMBL" id="JARVKF010000440">
    <property type="protein sequence ID" value="KAK9413270.1"/>
    <property type="molecule type" value="Genomic_DNA"/>
</dbReference>
<evidence type="ECO:0000259" key="4">
    <source>
        <dbReference type="Pfam" id="PF01248"/>
    </source>
</evidence>
<feature type="transmembrane region" description="Helical" evidence="3">
    <location>
        <begin position="122"/>
        <end position="141"/>
    </location>
</feature>
<keyword evidence="3" id="KW-0812">Transmembrane</keyword>
<keyword evidence="6" id="KW-1185">Reference proteome</keyword>
<feature type="transmembrane region" description="Helical" evidence="3">
    <location>
        <begin position="153"/>
        <end position="173"/>
    </location>
</feature>
<sequence length="303" mass="33273">MAPRSLPSNESPETQAKINHLQSEIISSSIVDAALLLVCFQIFFALVAALLQRYILPRSYRKTNLYEQNATTLNERHHISFVYHHIAAVLFPVILIFGTAPAIRFTCGSAELGTVLFTSRKITVGDTLLVISQLYSAYYLFEVIFRAKFISVIALAHHIGLLLVTQTALVLVADPLEHGNASAEFYMCMIWDLSHEFSKASHPQCSAMTANEAQNAVTKALNRGVCEIAVLAADASPLAIVLHLPLLAEDKNALWVFVPSKMAIGRSCAIDRPVIAACINTNAVSDLASQIRVLKDKIERLMV</sequence>
<dbReference type="InterPro" id="IPR018492">
    <property type="entry name" value="Ribosomal_eL8/Nhp2"/>
</dbReference>
<dbReference type="PRINTS" id="PR00881">
    <property type="entry name" value="L7ARS6FAMILY"/>
</dbReference>
<evidence type="ECO:0000313" key="5">
    <source>
        <dbReference type="EMBL" id="KAK9413270.1"/>
    </source>
</evidence>
<feature type="transmembrane region" description="Helical" evidence="3">
    <location>
        <begin position="81"/>
        <end position="102"/>
    </location>
</feature>
<feature type="domain" description="Ribosomal protein eL8/eL30/eS12/Gadd45" evidence="4">
    <location>
        <begin position="215"/>
        <end position="285"/>
    </location>
</feature>
<protein>
    <recommendedName>
        <fullName evidence="4">Ribosomal protein eL8/eL30/eS12/Gadd45 domain-containing protein</fullName>
    </recommendedName>
</protein>